<gene>
    <name evidence="4" type="ORF">C7B64_11530</name>
</gene>
<evidence type="ECO:0000259" key="1">
    <source>
        <dbReference type="Pfam" id="PF19955"/>
    </source>
</evidence>
<accession>A0A2T1C3C7</accession>
<dbReference type="InterPro" id="IPR045430">
    <property type="entry name" value="EAD1"/>
</dbReference>
<dbReference type="EMBL" id="PVWJ01000049">
    <property type="protein sequence ID" value="PSB02776.1"/>
    <property type="molecule type" value="Genomic_DNA"/>
</dbReference>
<keyword evidence="5" id="KW-1185">Reference proteome</keyword>
<evidence type="ECO:0000313" key="5">
    <source>
        <dbReference type="Proteomes" id="UP000238762"/>
    </source>
</evidence>
<sequence>MELSGAEVKQLRLALKDSFKEGDLKQFLREDLNLRWHQDIEGGTYDAKIASLIETVESRGIKIFQKLVIGIARERSKNSKIKEFVEIKIADLIEHNIGSLSKKALVDIINILERTNNFNDIWMIGKNILSSKVGDCYSQEVKSLANSNLSNWFKCFILLKLFLEAYPGSSDYPNILALVQNLLQKSALSNEIKRELREWLQEVNPNFTSQATLSSSTNESQQPTGGELKAHLMITVNSEQSKYRVIASLLCIAPTGNSKEIPVNLNPQSNERGISCTKRQLPKKLAEFIQKCLSDSLSYSDNLLGCNYYKLIIELFLPIELLCEPIDRENIFGGNIHFAAKYPLVIRSYDRLSKAVIEGKDLWNEFVRSSAQFPHLLEVNSQPKWQNIILPLTDLNSVSLMSFKEKLKKSIGIRSNCPVPACPKQKYRLLLEILDSGIPIVFWSRSGEPSFAARKTGINRFLQVDLLCDRYRFIEEVRGARARALDYRGQTQERWLRHLTLLWDDPKLMPPMDLLQVGGKTSS</sequence>
<dbReference type="Pfam" id="PF19955">
    <property type="entry name" value="EAD1"/>
    <property type="match status" value="1"/>
</dbReference>
<dbReference type="Pfam" id="PF19963">
    <property type="entry name" value="VMAP-M1"/>
    <property type="match status" value="1"/>
</dbReference>
<dbReference type="RefSeq" id="WP_106288802.1">
    <property type="nucleotide sequence ID" value="NZ_CAWNTC010000039.1"/>
</dbReference>
<dbReference type="Proteomes" id="UP000238762">
    <property type="component" value="Unassembled WGS sequence"/>
</dbReference>
<dbReference type="InterPro" id="IPR045440">
    <property type="entry name" value="VMAP-M1"/>
</dbReference>
<name>A0A2T1C3C7_9CYAN</name>
<reference evidence="4 5" key="2">
    <citation type="submission" date="2018-03" db="EMBL/GenBank/DDBJ databases">
        <title>The ancient ancestry and fast evolution of plastids.</title>
        <authorList>
            <person name="Moore K.R."/>
            <person name="Magnabosco C."/>
            <person name="Momper L."/>
            <person name="Gold D.A."/>
            <person name="Bosak T."/>
            <person name="Fournier G.P."/>
        </authorList>
    </citation>
    <scope>NUCLEOTIDE SEQUENCE [LARGE SCALE GENOMIC DNA]</scope>
    <source>
        <strain evidence="4 5">CCAP 1448/3</strain>
    </source>
</reference>
<evidence type="ECO:0000259" key="3">
    <source>
        <dbReference type="Pfam" id="PF20028"/>
    </source>
</evidence>
<evidence type="ECO:0000313" key="4">
    <source>
        <dbReference type="EMBL" id="PSB02776.1"/>
    </source>
</evidence>
<feature type="domain" description="Effector-associated" evidence="1">
    <location>
        <begin position="1"/>
        <end position="86"/>
    </location>
</feature>
<protein>
    <submittedName>
        <fullName evidence="4">Uncharacterized protein</fullName>
    </submittedName>
</protein>
<reference evidence="4 5" key="1">
    <citation type="submission" date="2018-02" db="EMBL/GenBank/DDBJ databases">
        <authorList>
            <person name="Cohen D.B."/>
            <person name="Kent A.D."/>
        </authorList>
    </citation>
    <scope>NUCLEOTIDE SEQUENCE [LARGE SCALE GENOMIC DNA]</scope>
    <source>
        <strain evidence="4 5">CCAP 1448/3</strain>
    </source>
</reference>
<dbReference type="AlphaFoldDB" id="A0A2T1C3C7"/>
<dbReference type="InterPro" id="IPR045450">
    <property type="entry name" value="VMAP_C"/>
</dbReference>
<dbReference type="Pfam" id="PF20028">
    <property type="entry name" value="VMAP-C"/>
    <property type="match status" value="1"/>
</dbReference>
<feature type="domain" description="vWA-MoxR associated protein middle region 1" evidence="2">
    <location>
        <begin position="157"/>
        <end position="236"/>
    </location>
</feature>
<proteinExistence type="predicted"/>
<dbReference type="OrthoDB" id="8479370at2"/>
<organism evidence="4 5">
    <name type="scientific">Merismopedia glauca CCAP 1448/3</name>
    <dbReference type="NCBI Taxonomy" id="1296344"/>
    <lineage>
        <taxon>Bacteria</taxon>
        <taxon>Bacillati</taxon>
        <taxon>Cyanobacteriota</taxon>
        <taxon>Cyanophyceae</taxon>
        <taxon>Synechococcales</taxon>
        <taxon>Merismopediaceae</taxon>
        <taxon>Merismopedia</taxon>
    </lineage>
</organism>
<evidence type="ECO:0000259" key="2">
    <source>
        <dbReference type="Pfam" id="PF19963"/>
    </source>
</evidence>
<comment type="caution">
    <text evidence="4">The sequence shown here is derived from an EMBL/GenBank/DDBJ whole genome shotgun (WGS) entry which is preliminary data.</text>
</comment>
<feature type="domain" description="vWA-MoxR associated protein C-terminal" evidence="3">
    <location>
        <begin position="267"/>
        <end position="506"/>
    </location>
</feature>